<dbReference type="InterPro" id="IPR000477">
    <property type="entry name" value="RT_dom"/>
</dbReference>
<sequence length="312" mass="36245">MYENSVTAVRCAVEMTDRFKVEVGLHQGSALSPFLFAIVMDRLTDEVRQESPWTMMFADDIVICSESREQVEVNLERWRYALESRRMKVSRSKTEYMCVNERADGGQVQLQGVDLVKVYEFTYLGSRVQSNGGNVREVKKRVQARCCGWHKVSGVICDRRVSARMKGQIYRTVVRPAMLYGLETVALTKRQVREIEVSKMKMLRLSFGVTKKDRIRNEFIRGSAHVACFGDKVRESRMRWFGHVQRRQESYIGRKVLGMELPGKRRRGRPKRRFIDAVVEDMRMAGVSVENTHDRAKWRSLIQYVPSKSNNT</sequence>
<reference evidence="3" key="1">
    <citation type="submission" date="2025-08" db="UniProtKB">
        <authorList>
            <consortium name="RefSeq"/>
        </authorList>
    </citation>
    <scope>IDENTIFICATION</scope>
</reference>
<dbReference type="PROSITE" id="PS50878">
    <property type="entry name" value="RT_POL"/>
    <property type="match status" value="1"/>
</dbReference>
<dbReference type="InterPro" id="IPR043502">
    <property type="entry name" value="DNA/RNA_pol_sf"/>
</dbReference>
<dbReference type="GeneID" id="136077852"/>
<dbReference type="Pfam" id="PF00078">
    <property type="entry name" value="RVT_1"/>
    <property type="match status" value="1"/>
</dbReference>
<keyword evidence="2" id="KW-1185">Reference proteome</keyword>
<evidence type="ECO:0000259" key="1">
    <source>
        <dbReference type="PROSITE" id="PS50878"/>
    </source>
</evidence>
<accession>A0ABM4BGE4</accession>
<dbReference type="PANTHER" id="PTHR46238:SF8">
    <property type="entry name" value="ENDONUCLEASE_EXONUCLEASE_PHOSPHATASE DOMAIN-CONTAINING PROTEIN"/>
    <property type="match status" value="1"/>
</dbReference>
<dbReference type="PANTHER" id="PTHR46238">
    <property type="entry name" value="REVERSE TRANSCRIPTASE DOMAIN-CONTAINING PROTEIN"/>
    <property type="match status" value="1"/>
</dbReference>
<gene>
    <name evidence="3" type="primary">LOC136077852</name>
</gene>
<dbReference type="InterPro" id="IPR043128">
    <property type="entry name" value="Rev_trsase/Diguanyl_cyclase"/>
</dbReference>
<proteinExistence type="predicted"/>
<dbReference type="RefSeq" id="XP_065648076.1">
    <property type="nucleotide sequence ID" value="XM_065792004.1"/>
</dbReference>
<dbReference type="Gene3D" id="3.30.70.270">
    <property type="match status" value="1"/>
</dbReference>
<dbReference type="Proteomes" id="UP001652625">
    <property type="component" value="Chromosome 03"/>
</dbReference>
<evidence type="ECO:0000313" key="2">
    <source>
        <dbReference type="Proteomes" id="UP001652625"/>
    </source>
</evidence>
<name>A0ABM4BGE4_HYDVU</name>
<dbReference type="SUPFAM" id="SSF56672">
    <property type="entry name" value="DNA/RNA polymerases"/>
    <property type="match status" value="1"/>
</dbReference>
<protein>
    <submittedName>
        <fullName evidence="3">Uncharacterized protein LOC136077852</fullName>
    </submittedName>
</protein>
<feature type="domain" description="Reverse transcriptase" evidence="1">
    <location>
        <begin position="1"/>
        <end position="128"/>
    </location>
</feature>
<organism evidence="2 3">
    <name type="scientific">Hydra vulgaris</name>
    <name type="common">Hydra</name>
    <name type="synonym">Hydra attenuata</name>
    <dbReference type="NCBI Taxonomy" id="6087"/>
    <lineage>
        <taxon>Eukaryota</taxon>
        <taxon>Metazoa</taxon>
        <taxon>Cnidaria</taxon>
        <taxon>Hydrozoa</taxon>
        <taxon>Hydroidolina</taxon>
        <taxon>Anthoathecata</taxon>
        <taxon>Aplanulata</taxon>
        <taxon>Hydridae</taxon>
        <taxon>Hydra</taxon>
    </lineage>
</organism>
<evidence type="ECO:0000313" key="3">
    <source>
        <dbReference type="RefSeq" id="XP_065648076.1"/>
    </source>
</evidence>